<evidence type="ECO:0000259" key="3">
    <source>
        <dbReference type="Pfam" id="PF03358"/>
    </source>
</evidence>
<accession>F7NDZ3</accession>
<dbReference type="OrthoDB" id="9805976at2"/>
<gene>
    <name evidence="4" type="ORF">ALO_01275</name>
</gene>
<evidence type="ECO:0000313" key="5">
    <source>
        <dbReference type="Proteomes" id="UP000003240"/>
    </source>
</evidence>
<name>F7NDZ3_9FIRM</name>
<dbReference type="InterPro" id="IPR005025">
    <property type="entry name" value="FMN_Rdtase-like_dom"/>
</dbReference>
<dbReference type="PANTHER" id="PTHR43278:SF2">
    <property type="entry name" value="IRON-SULFUR FLAVOPROTEIN"/>
    <property type="match status" value="1"/>
</dbReference>
<proteinExistence type="predicted"/>
<dbReference type="eggNOG" id="COG0655">
    <property type="taxonomic scope" value="Bacteria"/>
</dbReference>
<dbReference type="AlphaFoldDB" id="F7NDZ3"/>
<evidence type="ECO:0000256" key="2">
    <source>
        <dbReference type="ARBA" id="ARBA00022643"/>
    </source>
</evidence>
<sequence>MKILVLCDRNSAAIKGFALRAQVETALEQAGHTVQTVVLNQDEMKPCLGCFGCWVKTPGLCVITNDCATEISRIQMQSDAVVILSEIVYGGFSPDIKAFLDRDIPNISPSFAIYHGQMHHKMRYERFPDWVVLGYGDSTEEEREIFRALAGRNALNLRPPKHFCFTMQYADDCREAVSRLGRIFAAEVSE</sequence>
<dbReference type="InterPro" id="IPR029039">
    <property type="entry name" value="Flavoprotein-like_sf"/>
</dbReference>
<evidence type="ECO:0000313" key="4">
    <source>
        <dbReference type="EMBL" id="EGO65747.1"/>
    </source>
</evidence>
<keyword evidence="2" id="KW-0288">FMN</keyword>
<dbReference type="PANTHER" id="PTHR43278">
    <property type="entry name" value="NAD(P)H-DEPENDENT FMN-CONTAINING OXIDOREDUCTASE YWQN-RELATED"/>
    <property type="match status" value="1"/>
</dbReference>
<dbReference type="EMBL" id="AFGF01000014">
    <property type="protein sequence ID" value="EGO65747.1"/>
    <property type="molecule type" value="Genomic_DNA"/>
</dbReference>
<organism evidence="4 5">
    <name type="scientific">Acetonema longum DSM 6540</name>
    <dbReference type="NCBI Taxonomy" id="1009370"/>
    <lineage>
        <taxon>Bacteria</taxon>
        <taxon>Bacillati</taxon>
        <taxon>Bacillota</taxon>
        <taxon>Negativicutes</taxon>
        <taxon>Acetonemataceae</taxon>
        <taxon>Acetonema</taxon>
    </lineage>
</organism>
<dbReference type="STRING" id="1009370.ALO_01275"/>
<dbReference type="GO" id="GO:0016491">
    <property type="term" value="F:oxidoreductase activity"/>
    <property type="evidence" value="ECO:0007669"/>
    <property type="project" value="InterPro"/>
</dbReference>
<feature type="domain" description="NADPH-dependent FMN reductase-like" evidence="3">
    <location>
        <begin position="1"/>
        <end position="102"/>
    </location>
</feature>
<dbReference type="SUPFAM" id="SSF52218">
    <property type="entry name" value="Flavoproteins"/>
    <property type="match status" value="1"/>
</dbReference>
<comment type="caution">
    <text evidence="4">The sequence shown here is derived from an EMBL/GenBank/DDBJ whole genome shotgun (WGS) entry which is preliminary data.</text>
</comment>
<reference evidence="4 5" key="1">
    <citation type="journal article" date="2011" name="EMBO J.">
        <title>Structural diversity of bacterial flagellar motors.</title>
        <authorList>
            <person name="Chen S."/>
            <person name="Beeby M."/>
            <person name="Murphy G.E."/>
            <person name="Leadbetter J.R."/>
            <person name="Hendrixson D.R."/>
            <person name="Briegel A."/>
            <person name="Li Z."/>
            <person name="Shi J."/>
            <person name="Tocheva E.I."/>
            <person name="Muller A."/>
            <person name="Dobro M.J."/>
            <person name="Jensen G.J."/>
        </authorList>
    </citation>
    <scope>NUCLEOTIDE SEQUENCE [LARGE SCALE GENOMIC DNA]</scope>
    <source>
        <strain evidence="4 5">DSM 6540</strain>
    </source>
</reference>
<keyword evidence="5" id="KW-1185">Reference proteome</keyword>
<dbReference type="InterPro" id="IPR051796">
    <property type="entry name" value="ISF_SsuE-like"/>
</dbReference>
<dbReference type="RefSeq" id="WP_004091987.1">
    <property type="nucleotide sequence ID" value="NZ_AFGF01000014.1"/>
</dbReference>
<dbReference type="Pfam" id="PF03358">
    <property type="entry name" value="FMN_red"/>
    <property type="match status" value="1"/>
</dbReference>
<evidence type="ECO:0000256" key="1">
    <source>
        <dbReference type="ARBA" id="ARBA00022630"/>
    </source>
</evidence>
<dbReference type="Proteomes" id="UP000003240">
    <property type="component" value="Unassembled WGS sequence"/>
</dbReference>
<protein>
    <submittedName>
        <fullName evidence="4">NADPH-dependent FMN reductase</fullName>
    </submittedName>
</protein>
<keyword evidence="1" id="KW-0285">Flavoprotein</keyword>
<dbReference type="Gene3D" id="3.40.50.360">
    <property type="match status" value="1"/>
</dbReference>